<dbReference type="PANTHER" id="PTHR37558:SF1">
    <property type="entry name" value="HTH CENPB-TYPE DOMAIN-CONTAINING PROTEIN"/>
    <property type="match status" value="1"/>
</dbReference>
<feature type="compositionally biased region" description="Basic and acidic residues" evidence="1">
    <location>
        <begin position="203"/>
        <end position="221"/>
    </location>
</feature>
<proteinExistence type="predicted"/>
<dbReference type="OrthoDB" id="125289at2759"/>
<feature type="region of interest" description="Disordered" evidence="1">
    <location>
        <begin position="187"/>
        <end position="230"/>
    </location>
</feature>
<dbReference type="AlphaFoldDB" id="A0A0W8C5W2"/>
<dbReference type="PANTHER" id="PTHR37558">
    <property type="entry name" value="HTH CENPB-TYPE DOMAIN-CONTAINING PROTEIN"/>
    <property type="match status" value="1"/>
</dbReference>
<evidence type="ECO:0000313" key="3">
    <source>
        <dbReference type="Proteomes" id="UP000052943"/>
    </source>
</evidence>
<evidence type="ECO:0000256" key="1">
    <source>
        <dbReference type="SAM" id="MobiDB-lite"/>
    </source>
</evidence>
<protein>
    <submittedName>
        <fullName evidence="2">Uncharacterized protein</fullName>
    </submittedName>
</protein>
<sequence length="326" mass="37450">MSVGHRTEAALEGVPFRVVDKNKRSRFQLCDLTKLMLIVTRRKSFAAPHGKGDEEWQAVADELNAVDTTSFSLRACRDKVAALIKKHKQESAASRRASGVAEEHTMLSDLIEAYWQLKYQFEEKKQAASDEAKRKQKRLATAGGKAMSKAALRYVRSLVAYEVDQSILLLRCAYRLKRRKIAAAMEGVRRTPPTSDEDEEKNDEGSRRATPRDRGDYREMVGSDYSSGGEGYALEVEEHKHEEDDERICVDEDIEEEEEEEEPPITRKRLRVSEIWDKEEERMERERRAQAARDRDVTRVVEGLSNQTKMLVDFLVSSNTHQTNRQ</sequence>
<dbReference type="Proteomes" id="UP000052943">
    <property type="component" value="Unassembled WGS sequence"/>
</dbReference>
<reference evidence="2 3" key="1">
    <citation type="submission" date="2015-11" db="EMBL/GenBank/DDBJ databases">
        <title>Genomes and virulence difference between two physiological races of Phytophthora nicotianae.</title>
        <authorList>
            <person name="Liu H."/>
            <person name="Ma X."/>
            <person name="Yu H."/>
            <person name="Fang D."/>
            <person name="Li Y."/>
            <person name="Wang X."/>
            <person name="Wang W."/>
            <person name="Dong Y."/>
            <person name="Xiao B."/>
        </authorList>
    </citation>
    <scope>NUCLEOTIDE SEQUENCE [LARGE SCALE GENOMIC DNA]</scope>
    <source>
        <strain evidence="3">race 0</strain>
    </source>
</reference>
<evidence type="ECO:0000313" key="2">
    <source>
        <dbReference type="EMBL" id="KUF79459.1"/>
    </source>
</evidence>
<organism evidence="2 3">
    <name type="scientific">Phytophthora nicotianae</name>
    <name type="common">Potato buckeye rot agent</name>
    <name type="synonym">Phytophthora parasitica</name>
    <dbReference type="NCBI Taxonomy" id="4792"/>
    <lineage>
        <taxon>Eukaryota</taxon>
        <taxon>Sar</taxon>
        <taxon>Stramenopiles</taxon>
        <taxon>Oomycota</taxon>
        <taxon>Peronosporomycetes</taxon>
        <taxon>Peronosporales</taxon>
        <taxon>Peronosporaceae</taxon>
        <taxon>Phytophthora</taxon>
    </lineage>
</organism>
<accession>A0A0W8C5W2</accession>
<comment type="caution">
    <text evidence="2">The sequence shown here is derived from an EMBL/GenBank/DDBJ whole genome shotgun (WGS) entry which is preliminary data.</text>
</comment>
<dbReference type="EMBL" id="LNFO01004822">
    <property type="protein sequence ID" value="KUF79459.1"/>
    <property type="molecule type" value="Genomic_DNA"/>
</dbReference>
<gene>
    <name evidence="2" type="ORF">AM587_10014154</name>
</gene>
<name>A0A0W8C5W2_PHYNI</name>